<keyword evidence="18" id="KW-1185">Reference proteome</keyword>
<dbReference type="SMART" id="SM00365">
    <property type="entry name" value="LRR_SD22"/>
    <property type="match status" value="6"/>
</dbReference>
<evidence type="ECO:0000256" key="9">
    <source>
        <dbReference type="ARBA" id="ARBA00022989"/>
    </source>
</evidence>
<evidence type="ECO:0000256" key="14">
    <source>
        <dbReference type="SAM" id="Phobius"/>
    </source>
</evidence>
<keyword evidence="12" id="KW-0325">Glycoprotein</keyword>
<keyword evidence="5 14" id="KW-0812">Transmembrane</keyword>
<dbReference type="SMART" id="SM00082">
    <property type="entry name" value="LRRCT"/>
    <property type="match status" value="1"/>
</dbReference>
<evidence type="ECO:0000256" key="1">
    <source>
        <dbReference type="ARBA" id="ARBA00004479"/>
    </source>
</evidence>
<comment type="subcellular location">
    <subcellularLocation>
        <location evidence="1">Membrane</location>
        <topology evidence="1">Single-pass type I membrane protein</topology>
    </subcellularLocation>
</comment>
<keyword evidence="7" id="KW-0677">Repeat</keyword>
<evidence type="ECO:0000256" key="12">
    <source>
        <dbReference type="ARBA" id="ARBA00023180"/>
    </source>
</evidence>
<proteinExistence type="inferred from homology"/>
<evidence type="ECO:0000256" key="3">
    <source>
        <dbReference type="ARBA" id="ARBA00022588"/>
    </source>
</evidence>
<dbReference type="InterPro" id="IPR000157">
    <property type="entry name" value="TIR_dom"/>
</dbReference>
<feature type="transmembrane region" description="Helical" evidence="14">
    <location>
        <begin position="747"/>
        <end position="770"/>
    </location>
</feature>
<dbReference type="Gene3D" id="3.40.50.10140">
    <property type="entry name" value="Toll/interleukin-1 receptor homology (TIR) domain"/>
    <property type="match status" value="1"/>
</dbReference>
<dbReference type="InterPro" id="IPR000483">
    <property type="entry name" value="Cys-rich_flank_reg_C"/>
</dbReference>
<dbReference type="InterPro" id="IPR001611">
    <property type="entry name" value="Leu-rich_rpt"/>
</dbReference>
<evidence type="ECO:0000256" key="10">
    <source>
        <dbReference type="ARBA" id="ARBA00023136"/>
    </source>
</evidence>
<dbReference type="FunFam" id="3.40.50.10140:FF:000001">
    <property type="entry name" value="Toll-like receptor 2"/>
    <property type="match status" value="1"/>
</dbReference>
<dbReference type="SUPFAM" id="SSF52200">
    <property type="entry name" value="Toll/Interleukin receptor TIR domain"/>
    <property type="match status" value="1"/>
</dbReference>
<evidence type="ECO:0000313" key="17">
    <source>
        <dbReference type="EMBL" id="TSP68493.1"/>
    </source>
</evidence>
<comment type="caution">
    <text evidence="17">The sequence shown here is derived from an EMBL/GenBank/DDBJ whole genome shotgun (WGS) entry which is preliminary data.</text>
</comment>
<feature type="domain" description="TIR" evidence="16">
    <location>
        <begin position="799"/>
        <end position="940"/>
    </location>
</feature>
<dbReference type="InterPro" id="IPR003591">
    <property type="entry name" value="Leu-rich_rpt_typical-subtyp"/>
</dbReference>
<name>A0A556UYW5_BAGYA</name>
<evidence type="ECO:0000256" key="8">
    <source>
        <dbReference type="ARBA" id="ARBA00022859"/>
    </source>
</evidence>
<keyword evidence="11 17" id="KW-0675">Receptor</keyword>
<keyword evidence="13" id="KW-0395">Inflammatory response</keyword>
<dbReference type="Gene3D" id="3.80.10.10">
    <property type="entry name" value="Ribonuclease Inhibitor"/>
    <property type="match status" value="4"/>
</dbReference>
<dbReference type="PANTHER" id="PTHR24365">
    <property type="entry name" value="TOLL-LIKE RECEPTOR"/>
    <property type="match status" value="1"/>
</dbReference>
<keyword evidence="3" id="KW-0399">Innate immunity</keyword>
<evidence type="ECO:0000256" key="11">
    <source>
        <dbReference type="ARBA" id="ARBA00023170"/>
    </source>
</evidence>
<dbReference type="FunFam" id="3.80.10.10:FF:001164">
    <property type="entry name" value="GH01279p"/>
    <property type="match status" value="1"/>
</dbReference>
<evidence type="ECO:0000256" key="6">
    <source>
        <dbReference type="ARBA" id="ARBA00022729"/>
    </source>
</evidence>
<evidence type="ECO:0000256" key="13">
    <source>
        <dbReference type="ARBA" id="ARBA00023198"/>
    </source>
</evidence>
<dbReference type="OrthoDB" id="1421090at2759"/>
<dbReference type="GO" id="GO:0006954">
    <property type="term" value="P:inflammatory response"/>
    <property type="evidence" value="ECO:0007669"/>
    <property type="project" value="UniProtKB-KW"/>
</dbReference>
<keyword evidence="8" id="KW-0391">Immunity</keyword>
<dbReference type="GO" id="GO:0045087">
    <property type="term" value="P:innate immune response"/>
    <property type="evidence" value="ECO:0007669"/>
    <property type="project" value="UniProtKB-KW"/>
</dbReference>
<dbReference type="GO" id="GO:0038023">
    <property type="term" value="F:signaling receptor activity"/>
    <property type="evidence" value="ECO:0007669"/>
    <property type="project" value="TreeGrafter"/>
</dbReference>
<gene>
    <name evidence="17" type="ORF">Baya_10978</name>
</gene>
<evidence type="ECO:0000313" key="18">
    <source>
        <dbReference type="Proteomes" id="UP000319801"/>
    </source>
</evidence>
<reference evidence="17 18" key="1">
    <citation type="journal article" date="2019" name="Genome Biol. Evol.">
        <title>Whole-Genome Sequencing of the Giant Devil Catfish, Bagarius yarrelli.</title>
        <authorList>
            <person name="Jiang W."/>
            <person name="Lv Y."/>
            <person name="Cheng L."/>
            <person name="Yang K."/>
            <person name="Chao B."/>
            <person name="Wang X."/>
            <person name="Li Y."/>
            <person name="Pan X."/>
            <person name="You X."/>
            <person name="Zhang Y."/>
            <person name="Yang J."/>
            <person name="Li J."/>
            <person name="Zhang X."/>
            <person name="Liu S."/>
            <person name="Sun C."/>
            <person name="Yang J."/>
            <person name="Shi Q."/>
        </authorList>
    </citation>
    <scope>NUCLEOTIDE SEQUENCE [LARGE SCALE GENOMIC DNA]</scope>
    <source>
        <strain evidence="17">JWS20170419001</strain>
        <tissue evidence="17">Muscle</tissue>
    </source>
</reference>
<evidence type="ECO:0000256" key="5">
    <source>
        <dbReference type="ARBA" id="ARBA00022692"/>
    </source>
</evidence>
<dbReference type="Pfam" id="PF01582">
    <property type="entry name" value="TIR"/>
    <property type="match status" value="1"/>
</dbReference>
<evidence type="ECO:0000256" key="2">
    <source>
        <dbReference type="ARBA" id="ARBA00009634"/>
    </source>
</evidence>
<dbReference type="EMBL" id="VCAZ01000078">
    <property type="protein sequence ID" value="TSP68493.1"/>
    <property type="molecule type" value="Genomic_DNA"/>
</dbReference>
<dbReference type="InterPro" id="IPR035897">
    <property type="entry name" value="Toll_tir_struct_dom_sf"/>
</dbReference>
<feature type="chain" id="PRO_5022005850" evidence="15">
    <location>
        <begin position="27"/>
        <end position="961"/>
    </location>
</feature>
<evidence type="ECO:0000259" key="16">
    <source>
        <dbReference type="PROSITE" id="PS50104"/>
    </source>
</evidence>
<dbReference type="AlphaFoldDB" id="A0A556UYW5"/>
<keyword evidence="10 14" id="KW-0472">Membrane</keyword>
<dbReference type="GO" id="GO:0005886">
    <property type="term" value="C:plasma membrane"/>
    <property type="evidence" value="ECO:0007669"/>
    <property type="project" value="TreeGrafter"/>
</dbReference>
<evidence type="ECO:0000256" key="4">
    <source>
        <dbReference type="ARBA" id="ARBA00022614"/>
    </source>
</evidence>
<accession>A0A556UYW5</accession>
<keyword evidence="6 15" id="KW-0732">Signal</keyword>
<dbReference type="GO" id="GO:0007165">
    <property type="term" value="P:signal transduction"/>
    <property type="evidence" value="ECO:0007669"/>
    <property type="project" value="InterPro"/>
</dbReference>
<feature type="signal peptide" evidence="15">
    <location>
        <begin position="1"/>
        <end position="26"/>
    </location>
</feature>
<evidence type="ECO:0000256" key="7">
    <source>
        <dbReference type="ARBA" id="ARBA00022737"/>
    </source>
</evidence>
<dbReference type="Proteomes" id="UP000319801">
    <property type="component" value="Unassembled WGS sequence"/>
</dbReference>
<dbReference type="FunFam" id="3.80.10.10:FF:000770">
    <property type="entry name" value="Uncharacterized protein"/>
    <property type="match status" value="1"/>
</dbReference>
<organism evidence="17 18">
    <name type="scientific">Bagarius yarrelli</name>
    <name type="common">Goonch</name>
    <name type="synonym">Bagrus yarrelli</name>
    <dbReference type="NCBI Taxonomy" id="175774"/>
    <lineage>
        <taxon>Eukaryota</taxon>
        <taxon>Metazoa</taxon>
        <taxon>Chordata</taxon>
        <taxon>Craniata</taxon>
        <taxon>Vertebrata</taxon>
        <taxon>Euteleostomi</taxon>
        <taxon>Actinopterygii</taxon>
        <taxon>Neopterygii</taxon>
        <taxon>Teleostei</taxon>
        <taxon>Ostariophysi</taxon>
        <taxon>Siluriformes</taxon>
        <taxon>Sisoridae</taxon>
        <taxon>Sisorinae</taxon>
        <taxon>Bagarius</taxon>
    </lineage>
</organism>
<keyword evidence="4" id="KW-0433">Leucine-rich repeat</keyword>
<protein>
    <submittedName>
        <fullName evidence="17">Toll-like receptor 13</fullName>
    </submittedName>
</protein>
<keyword evidence="9 14" id="KW-1133">Transmembrane helix</keyword>
<dbReference type="SMART" id="SM00369">
    <property type="entry name" value="LRR_TYP"/>
    <property type="match status" value="15"/>
</dbReference>
<dbReference type="Pfam" id="PF13855">
    <property type="entry name" value="LRR_8"/>
    <property type="match status" value="3"/>
</dbReference>
<sequence length="961" mass="110110">MAANPKKLRSKLHLLFHVIFIARVEAFSLTNCTVSGALNDTRVLKVLCYKMGFRTVPSPIPSKVRHLDMSFNSIFQIRVGDFDDLENLRNLNLSSSKISWIQDGTMKHFPNLINLNLANNHLESVSSDLLRGLANLQVLRLDANTIQSIDTYAFTGLKNLRVLNLTGNNLRQISNVKPVLAAPRLEELYVAKNGFDAFDSGNLSKTPLLLKTIDLSYNPLTRFQITDNIFPNLDFLDISYCGQDRKMLWNLTDKTFLNSVKTLNLSAVHFPEDDLITVLQEVHWASLLKLKLNNLKRMNVGTLLQYACLPGLDVLRMHHNRISNLTADMLERCSNLTELDFGENEISQISAPIFKEVTQLQVLRLQINKLSRVNDLFRNLPVLKIIDLSRNRISALTCSDFANLTQLNTLYLYSNRISNLPSCIFKEMNKLEILKLGSNKLLTIGTAFKNDLPFLKVLEIPFNKLSKIHKDTFMGLSGLQTLHLGDNQISEIEDQAFSRLQNLTHLSLSSNRITDKTIKDPAVFSGMPNLRSLDLFSNVISYFHDTLKMPPFSLLSSLEILAIHSQRHGIGKLPSNLLQGLTSLKMFYGGNMNLNRLHPNTFNSTPKLYFLDLSKNTFTAEASITAEVFHPVPRLTKLIISRVQIRSLNFLLKANLSRLSVLKAPENTLDIINMMLIQSLSPLKYLDLRKNTFTCDCSNAFFINWALSSNYTQVIYLNQYTCSYPPSLEGKSILDLNTESCNVNVGFVMFVCSSVLVIATLLVSFIYQFLRWQVLYAYYLFVAFLYDSSQKKKQQQNSFKYDAFISYNTQDEAWVAEELLPHLEGEQGWRLCLHHRDFELGRPIIENIMDGIYNSRKTICLITYDYLMSTWCSKEIQMATFRLFDEQKDVLILIFLEDIPTHQLSPYHRMRQLVKKKTYLKWPKRGEDTRVFWQKLRIALETKEGPEEEKALLSGQEKPDC</sequence>
<evidence type="ECO:0000256" key="15">
    <source>
        <dbReference type="SAM" id="SignalP"/>
    </source>
</evidence>
<dbReference type="SUPFAM" id="SSF52058">
    <property type="entry name" value="L domain-like"/>
    <property type="match status" value="2"/>
</dbReference>
<dbReference type="PANTHER" id="PTHR24365:SF522">
    <property type="entry name" value="LOW QUALITY PROTEIN: TOLL-LIKE RECEPTOR 13-RELATED"/>
    <property type="match status" value="1"/>
</dbReference>
<dbReference type="PROSITE" id="PS51450">
    <property type="entry name" value="LRR"/>
    <property type="match status" value="3"/>
</dbReference>
<dbReference type="InterPro" id="IPR032675">
    <property type="entry name" value="LRR_dom_sf"/>
</dbReference>
<dbReference type="SMART" id="SM00255">
    <property type="entry name" value="TIR"/>
    <property type="match status" value="1"/>
</dbReference>
<dbReference type="PROSITE" id="PS50104">
    <property type="entry name" value="TIR"/>
    <property type="match status" value="1"/>
</dbReference>
<comment type="similarity">
    <text evidence="2">Belongs to the Toll-like receptor family.</text>
</comment>